<feature type="transmembrane region" description="Helical" evidence="9">
    <location>
        <begin position="143"/>
        <end position="162"/>
    </location>
</feature>
<evidence type="ECO:0000256" key="1">
    <source>
        <dbReference type="ARBA" id="ARBA00004651"/>
    </source>
</evidence>
<dbReference type="InterPro" id="IPR003593">
    <property type="entry name" value="AAA+_ATPase"/>
</dbReference>
<keyword evidence="5" id="KW-0067">ATP-binding</keyword>
<evidence type="ECO:0000313" key="12">
    <source>
        <dbReference type="EMBL" id="CAA6808744.1"/>
    </source>
</evidence>
<feature type="domain" description="ABC transporter" evidence="10">
    <location>
        <begin position="344"/>
        <end position="585"/>
    </location>
</feature>
<dbReference type="SUPFAM" id="SSF90123">
    <property type="entry name" value="ABC transporter transmembrane region"/>
    <property type="match status" value="1"/>
</dbReference>
<name>A0A6S6SVC2_9BACT</name>
<evidence type="ECO:0000256" key="4">
    <source>
        <dbReference type="ARBA" id="ARBA00022741"/>
    </source>
</evidence>
<dbReference type="CDD" id="cd03254">
    <property type="entry name" value="ABCC_Glucan_exporter_like"/>
    <property type="match status" value="1"/>
</dbReference>
<evidence type="ECO:0000256" key="7">
    <source>
        <dbReference type="ARBA" id="ARBA00023136"/>
    </source>
</evidence>
<feature type="domain" description="ABC transmembrane type-1" evidence="11">
    <location>
        <begin position="29"/>
        <end position="311"/>
    </location>
</feature>
<dbReference type="AlphaFoldDB" id="A0A6S6SVC2"/>
<evidence type="ECO:0000256" key="9">
    <source>
        <dbReference type="SAM" id="Phobius"/>
    </source>
</evidence>
<dbReference type="SMART" id="SM00382">
    <property type="entry name" value="AAA"/>
    <property type="match status" value="1"/>
</dbReference>
<reference evidence="12" key="1">
    <citation type="submission" date="2020-01" db="EMBL/GenBank/DDBJ databases">
        <authorList>
            <person name="Meier V. D."/>
            <person name="Meier V D."/>
        </authorList>
    </citation>
    <scope>NUCLEOTIDE SEQUENCE</scope>
    <source>
        <strain evidence="12">HLG_WM_MAG_10</strain>
    </source>
</reference>
<feature type="transmembrane region" description="Helical" evidence="9">
    <location>
        <begin position="168"/>
        <end position="186"/>
    </location>
</feature>
<comment type="subcellular location">
    <subcellularLocation>
        <location evidence="1">Cell membrane</location>
        <topology evidence="1">Multi-pass membrane protein</topology>
    </subcellularLocation>
</comment>
<dbReference type="PROSITE" id="PS50893">
    <property type="entry name" value="ABC_TRANSPORTER_2"/>
    <property type="match status" value="1"/>
</dbReference>
<dbReference type="InterPro" id="IPR036640">
    <property type="entry name" value="ABC1_TM_sf"/>
</dbReference>
<evidence type="ECO:0000256" key="8">
    <source>
        <dbReference type="ARBA" id="ARBA00040960"/>
    </source>
</evidence>
<protein>
    <recommendedName>
        <fullName evidence="8">Multidrug resistance-like ATP-binding protein MdlB</fullName>
    </recommendedName>
</protein>
<dbReference type="GO" id="GO:0005886">
    <property type="term" value="C:plasma membrane"/>
    <property type="evidence" value="ECO:0007669"/>
    <property type="project" value="UniProtKB-SubCell"/>
</dbReference>
<feature type="transmembrane region" description="Helical" evidence="9">
    <location>
        <begin position="64"/>
        <end position="86"/>
    </location>
</feature>
<dbReference type="Gene3D" id="3.40.50.300">
    <property type="entry name" value="P-loop containing nucleotide triphosphate hydrolases"/>
    <property type="match status" value="1"/>
</dbReference>
<dbReference type="InterPro" id="IPR027417">
    <property type="entry name" value="P-loop_NTPase"/>
</dbReference>
<feature type="transmembrane region" description="Helical" evidence="9">
    <location>
        <begin position="246"/>
        <end position="270"/>
    </location>
</feature>
<dbReference type="GO" id="GO:0015421">
    <property type="term" value="F:ABC-type oligopeptide transporter activity"/>
    <property type="evidence" value="ECO:0007669"/>
    <property type="project" value="TreeGrafter"/>
</dbReference>
<evidence type="ECO:0000259" key="10">
    <source>
        <dbReference type="PROSITE" id="PS50893"/>
    </source>
</evidence>
<dbReference type="SUPFAM" id="SSF52540">
    <property type="entry name" value="P-loop containing nucleoside triphosphate hydrolases"/>
    <property type="match status" value="1"/>
</dbReference>
<feature type="transmembrane region" description="Helical" evidence="9">
    <location>
        <begin position="276"/>
        <end position="296"/>
    </location>
</feature>
<keyword evidence="2" id="KW-0813">Transport</keyword>
<dbReference type="GO" id="GO:0005737">
    <property type="term" value="C:cytoplasm"/>
    <property type="evidence" value="ECO:0007669"/>
    <property type="project" value="UniProtKB-ARBA"/>
</dbReference>
<dbReference type="Pfam" id="PF00005">
    <property type="entry name" value="ABC_tran"/>
    <property type="match status" value="1"/>
</dbReference>
<evidence type="ECO:0000256" key="2">
    <source>
        <dbReference type="ARBA" id="ARBA00022448"/>
    </source>
</evidence>
<dbReference type="PROSITE" id="PS50929">
    <property type="entry name" value="ABC_TM1F"/>
    <property type="match status" value="1"/>
</dbReference>
<dbReference type="InterPro" id="IPR003439">
    <property type="entry name" value="ABC_transporter-like_ATP-bd"/>
</dbReference>
<dbReference type="GO" id="GO:0016887">
    <property type="term" value="F:ATP hydrolysis activity"/>
    <property type="evidence" value="ECO:0007669"/>
    <property type="project" value="InterPro"/>
</dbReference>
<keyword evidence="7 9" id="KW-0472">Membrane</keyword>
<keyword evidence="4" id="KW-0547">Nucleotide-binding</keyword>
<keyword evidence="6 9" id="KW-1133">Transmembrane helix</keyword>
<dbReference type="CDD" id="cd18544">
    <property type="entry name" value="ABC_6TM_TmrA_like"/>
    <property type="match status" value="1"/>
</dbReference>
<feature type="transmembrane region" description="Helical" evidence="9">
    <location>
        <begin position="21"/>
        <end position="44"/>
    </location>
</feature>
<gene>
    <name evidence="12" type="ORF">HELGO_WM35505</name>
</gene>
<evidence type="ECO:0000256" key="6">
    <source>
        <dbReference type="ARBA" id="ARBA00022989"/>
    </source>
</evidence>
<dbReference type="EMBL" id="CACVAQ010000145">
    <property type="protein sequence ID" value="CAA6808744.1"/>
    <property type="molecule type" value="Genomic_DNA"/>
</dbReference>
<organism evidence="12">
    <name type="scientific">uncultured Aureispira sp</name>
    <dbReference type="NCBI Taxonomy" id="1331704"/>
    <lineage>
        <taxon>Bacteria</taxon>
        <taxon>Pseudomonadati</taxon>
        <taxon>Bacteroidota</taxon>
        <taxon>Saprospiria</taxon>
        <taxon>Saprospirales</taxon>
        <taxon>Saprospiraceae</taxon>
        <taxon>Aureispira</taxon>
        <taxon>environmental samples</taxon>
    </lineage>
</organism>
<dbReference type="InterPro" id="IPR039421">
    <property type="entry name" value="Type_1_exporter"/>
</dbReference>
<evidence type="ECO:0000256" key="5">
    <source>
        <dbReference type="ARBA" id="ARBA00022840"/>
    </source>
</evidence>
<dbReference type="GO" id="GO:0005524">
    <property type="term" value="F:ATP binding"/>
    <property type="evidence" value="ECO:0007669"/>
    <property type="project" value="UniProtKB-KW"/>
</dbReference>
<evidence type="ECO:0000259" key="11">
    <source>
        <dbReference type="PROSITE" id="PS50929"/>
    </source>
</evidence>
<dbReference type="InterPro" id="IPR011527">
    <property type="entry name" value="ABC1_TM_dom"/>
</dbReference>
<dbReference type="PANTHER" id="PTHR43394">
    <property type="entry name" value="ATP-DEPENDENT PERMEASE MDL1, MITOCHONDRIAL"/>
    <property type="match status" value="1"/>
</dbReference>
<keyword evidence="3 9" id="KW-0812">Transmembrane</keyword>
<evidence type="ECO:0000256" key="3">
    <source>
        <dbReference type="ARBA" id="ARBA00022692"/>
    </source>
</evidence>
<proteinExistence type="predicted"/>
<dbReference type="PANTHER" id="PTHR43394:SF1">
    <property type="entry name" value="ATP-BINDING CASSETTE SUB-FAMILY B MEMBER 10, MITOCHONDRIAL"/>
    <property type="match status" value="1"/>
</dbReference>
<dbReference type="Pfam" id="PF00664">
    <property type="entry name" value="ABC_membrane"/>
    <property type="match status" value="1"/>
</dbReference>
<dbReference type="Gene3D" id="1.20.1560.10">
    <property type="entry name" value="ABC transporter type 1, transmembrane domain"/>
    <property type="match status" value="1"/>
</dbReference>
<dbReference type="FunFam" id="3.40.50.300:FF:000604">
    <property type="entry name" value="ABC transporter B family member 28"/>
    <property type="match status" value="1"/>
</dbReference>
<sequence length="592" mass="66705">MSKANKEYADWPLAKRIIRLAMPYRGIFFMAAILSIILAPISILRPYLVQRTVDDCIINGNGEGLFFMISLLFGALILQGVLYYIFSYSTSWLGQSVIRDLRTRVFEHINSLRLSYFDKTPIGTSTTRTINDIETINTVFSQGFITIIADILTLLFVLGMMLWTSWKVTLVCLVTIPLLILATYWFKEAVKKAYEVVRTQVSMMNAFLQERITGMRIVQIFNAEEQELNNFKAINNKYAKANINSIFYYAIFFPTVELLSATSLGLMVWYGAKGVISGEVTLGVLVAFPLYIGMLFRPIRILADKFNTLQMGFIVAKRIFAVLDNTNVIENSGTLVPTHLKGDIRFDHVHFSYQQDKSVTEIEEWILNGVSFNIKAGETMAIVGSTGAGKSTIINILNRFYETHKGSITIDGESIKEYELFALRSRIAVVLQDVFLFSGSVLDNITLKAPHITRAEVIEAAKMIGAHPFIEKLPNGYDYQVMERGATLSMGQRQLISFVRALVFNPDILILDEATSSIDPETENIIQYAIEKLIAKRTSIIIAHRLSTIQHADKIMVLEKGKVKEIGSHQELLQIEAGHYKEMVETAYALNG</sequence>
<accession>A0A6S6SVC2</accession>